<dbReference type="STRING" id="588898.BB347_12320"/>
<dbReference type="Proteomes" id="UP000187321">
    <property type="component" value="Chromosome"/>
</dbReference>
<dbReference type="Proteomes" id="UP000185687">
    <property type="component" value="Unassembled WGS sequence"/>
</dbReference>
<dbReference type="OrthoDB" id="192160at2157"/>
<name>A0A1N7FQF7_9EURY</name>
<keyword evidence="4" id="KW-1185">Reference proteome</keyword>
<dbReference type="PROSITE" id="PS51733">
    <property type="entry name" value="BPL_LPL_CATALYTIC"/>
    <property type="match status" value="1"/>
</dbReference>
<organism evidence="3 4">
    <name type="scientific">Natronorubrum daqingense</name>
    <dbReference type="NCBI Taxonomy" id="588898"/>
    <lineage>
        <taxon>Archaea</taxon>
        <taxon>Methanobacteriati</taxon>
        <taxon>Methanobacteriota</taxon>
        <taxon>Stenosarchaea group</taxon>
        <taxon>Halobacteria</taxon>
        <taxon>Halobacteriales</taxon>
        <taxon>Natrialbaceae</taxon>
        <taxon>Natronorubrum</taxon>
    </lineage>
</organism>
<evidence type="ECO:0000313" key="3">
    <source>
        <dbReference type="EMBL" id="SIS02573.1"/>
    </source>
</evidence>
<dbReference type="InterPro" id="IPR004143">
    <property type="entry name" value="BPL_LPL_catalytic"/>
</dbReference>
<evidence type="ECO:0000313" key="4">
    <source>
        <dbReference type="Proteomes" id="UP000185687"/>
    </source>
</evidence>
<gene>
    <name evidence="2" type="ORF">BB347_12320</name>
    <name evidence="3" type="ORF">SAMN05421809_3402</name>
</gene>
<evidence type="ECO:0000259" key="1">
    <source>
        <dbReference type="PROSITE" id="PS51733"/>
    </source>
</evidence>
<dbReference type="InterPro" id="IPR045864">
    <property type="entry name" value="aa-tRNA-synth_II/BPL/LPL"/>
</dbReference>
<dbReference type="GeneID" id="30956741"/>
<feature type="domain" description="BPL/LPL catalytic" evidence="1">
    <location>
        <begin position="26"/>
        <end position="229"/>
    </location>
</feature>
<dbReference type="AlphaFoldDB" id="A0A1N7FQF7"/>
<evidence type="ECO:0000313" key="2">
    <source>
        <dbReference type="EMBL" id="APX97335.1"/>
    </source>
</evidence>
<dbReference type="GO" id="GO:0016874">
    <property type="term" value="F:ligase activity"/>
    <property type="evidence" value="ECO:0007669"/>
    <property type="project" value="UniProtKB-KW"/>
</dbReference>
<reference evidence="3 4" key="2">
    <citation type="submission" date="2017-01" db="EMBL/GenBank/DDBJ databases">
        <authorList>
            <person name="Mah S.A."/>
            <person name="Swanson W.J."/>
            <person name="Moy G.W."/>
            <person name="Vacquier V.D."/>
        </authorList>
    </citation>
    <scope>NUCLEOTIDE SEQUENCE [LARGE SCALE GENOMIC DNA]</scope>
    <source>
        <strain evidence="3 4">CGMCC 1.8909</strain>
    </source>
</reference>
<dbReference type="RefSeq" id="WP_076583720.1">
    <property type="nucleotide sequence ID" value="NZ_CP019327.1"/>
</dbReference>
<keyword evidence="3" id="KW-0436">Ligase</keyword>
<accession>A0A1N7FQF7</accession>
<protein>
    <submittedName>
        <fullName evidence="2">Lipoate--protein ligase</fullName>
    </submittedName>
    <submittedName>
        <fullName evidence="3">Lipoate-protein ligase A</fullName>
    </submittedName>
</protein>
<dbReference type="Gene3D" id="3.30.930.10">
    <property type="entry name" value="Bira Bifunctional Protein, Domain 2"/>
    <property type="match status" value="1"/>
</dbReference>
<dbReference type="KEGG" id="hda:BB347_12320"/>
<reference evidence="2 5" key="1">
    <citation type="submission" date="2017-01" db="EMBL/GenBank/DDBJ databases">
        <title>Complete genome sequence of Haloterrigena daqingensis type strain (JX313T).</title>
        <authorList>
            <person name="Shuang W."/>
        </authorList>
    </citation>
    <scope>NUCLEOTIDE SEQUENCE [LARGE SCALE GENOMIC DNA]</scope>
    <source>
        <strain evidence="2 5">JX313</strain>
    </source>
</reference>
<proteinExistence type="predicted"/>
<dbReference type="EMBL" id="FTNP01000007">
    <property type="protein sequence ID" value="SIS02573.1"/>
    <property type="molecule type" value="Genomic_DNA"/>
</dbReference>
<dbReference type="EMBL" id="CP019327">
    <property type="protein sequence ID" value="APX97335.1"/>
    <property type="molecule type" value="Genomic_DNA"/>
</dbReference>
<evidence type="ECO:0000313" key="5">
    <source>
        <dbReference type="Proteomes" id="UP000187321"/>
    </source>
</evidence>
<sequence>MRVIRGRGATVDADRELSRRLYSSVTDDESAIRVWRPHRQVAFGRRDQRREGYEQARERAREREFVPVERDVGGRAVAFDGETSLAFTRVEPIEDFRRGTSERYERATATLEDALDRLDGDLEVGRGEPERSFCPGTHSLSLVDSDGGRRKVAGLAQRIRQDVAVVAGVVLVSNRDGVASVLESVYDALALEFDPATVGTVGTAGGPSDPEVVRSALEDALVGDERATVRIESVDS</sequence>
<dbReference type="Pfam" id="PF21948">
    <property type="entry name" value="LplA-B_cat"/>
    <property type="match status" value="1"/>
</dbReference>
<dbReference type="SUPFAM" id="SSF55681">
    <property type="entry name" value="Class II aaRS and biotin synthetases"/>
    <property type="match status" value="1"/>
</dbReference>